<dbReference type="Proteomes" id="UP000886750">
    <property type="component" value="Unassembled WGS sequence"/>
</dbReference>
<dbReference type="PANTHER" id="PTHR35936:SF17">
    <property type="entry name" value="ARGININE-BINDING EXTRACELLULAR PROTEIN ARTP"/>
    <property type="match status" value="1"/>
</dbReference>
<sequence length="336" mass="36392">MKKLLMAAAAIALTATMAVSMAGCAAKERMKVIDVMLTGEEYAYAINKNKSEDWVKQVNDVLEKLVGSKPYNPELDATTDAVGVSYDYDGDGVEEENVTIKTLYDAEVADTEENDTIADNIGVAGTDFITSVDDIKSGERDQYFVVATNAEFAPWEDMDGNSFRGVDMHVAKIIAEAMGLKLCIVNMEFDVVIQNVNQGKADIGMAGLTYNPTRAEMVNFSTHYYGTTQRIAVRESDAHLFADCKNEADVRKVITEMGNINGGAADGQSGYAYLAGDTNFGEKFTGFPNVTTKGYPNISLAVQDLSVGKVRIVAADKDTLLDAVNSLNETIPVEEE</sequence>
<feature type="domain" description="Solute-binding protein family 3/N-terminal" evidence="3">
    <location>
        <begin position="143"/>
        <end position="336"/>
    </location>
</feature>
<dbReference type="EMBL" id="DXCQ01000025">
    <property type="protein sequence ID" value="HIY96534.1"/>
    <property type="molecule type" value="Genomic_DNA"/>
</dbReference>
<dbReference type="Pfam" id="PF00497">
    <property type="entry name" value="SBP_bac_3"/>
    <property type="match status" value="1"/>
</dbReference>
<evidence type="ECO:0000313" key="5">
    <source>
        <dbReference type="Proteomes" id="UP000886750"/>
    </source>
</evidence>
<keyword evidence="1 2" id="KW-0732">Signal</keyword>
<gene>
    <name evidence="4" type="ORF">H9729_02490</name>
</gene>
<proteinExistence type="predicted"/>
<evidence type="ECO:0000256" key="2">
    <source>
        <dbReference type="SAM" id="SignalP"/>
    </source>
</evidence>
<dbReference type="PANTHER" id="PTHR35936">
    <property type="entry name" value="MEMBRANE-BOUND LYTIC MUREIN TRANSGLYCOSYLASE F"/>
    <property type="match status" value="1"/>
</dbReference>
<protein>
    <submittedName>
        <fullName evidence="4">Transporter substrate-binding domain-containing protein</fullName>
    </submittedName>
</protein>
<reference evidence="4" key="2">
    <citation type="submission" date="2021-04" db="EMBL/GenBank/DDBJ databases">
        <authorList>
            <person name="Gilroy R."/>
        </authorList>
    </citation>
    <scope>NUCLEOTIDE SEQUENCE</scope>
    <source>
        <strain evidence="4">1345</strain>
    </source>
</reference>
<feature type="signal peptide" evidence="2">
    <location>
        <begin position="1"/>
        <end position="22"/>
    </location>
</feature>
<reference evidence="4" key="1">
    <citation type="journal article" date="2021" name="PeerJ">
        <title>Extensive microbial diversity within the chicken gut microbiome revealed by metagenomics and culture.</title>
        <authorList>
            <person name="Gilroy R."/>
            <person name="Ravi A."/>
            <person name="Getino M."/>
            <person name="Pursley I."/>
            <person name="Horton D.L."/>
            <person name="Alikhan N.F."/>
            <person name="Baker D."/>
            <person name="Gharbi K."/>
            <person name="Hall N."/>
            <person name="Watson M."/>
            <person name="Adriaenssens E.M."/>
            <person name="Foster-Nyarko E."/>
            <person name="Jarju S."/>
            <person name="Secka A."/>
            <person name="Antonio M."/>
            <person name="Oren A."/>
            <person name="Chaudhuri R.R."/>
            <person name="La Ragione R."/>
            <person name="Hildebrand F."/>
            <person name="Pallen M.J."/>
        </authorList>
    </citation>
    <scope>NUCLEOTIDE SEQUENCE</scope>
    <source>
        <strain evidence="4">1345</strain>
    </source>
</reference>
<organism evidence="4 5">
    <name type="scientific">Candidatus Borkfalkia excrementigallinarum</name>
    <dbReference type="NCBI Taxonomy" id="2838506"/>
    <lineage>
        <taxon>Bacteria</taxon>
        <taxon>Bacillati</taxon>
        <taxon>Bacillota</taxon>
        <taxon>Clostridia</taxon>
        <taxon>Christensenellales</taxon>
        <taxon>Christensenellaceae</taxon>
        <taxon>Candidatus Borkfalkia</taxon>
    </lineage>
</organism>
<dbReference type="SUPFAM" id="SSF53850">
    <property type="entry name" value="Periplasmic binding protein-like II"/>
    <property type="match status" value="1"/>
</dbReference>
<name>A0A9D1ZYW9_9FIRM</name>
<evidence type="ECO:0000259" key="3">
    <source>
        <dbReference type="SMART" id="SM00062"/>
    </source>
</evidence>
<accession>A0A9D1ZYW9</accession>
<evidence type="ECO:0000256" key="1">
    <source>
        <dbReference type="ARBA" id="ARBA00022729"/>
    </source>
</evidence>
<dbReference type="Gene3D" id="3.40.190.10">
    <property type="entry name" value="Periplasmic binding protein-like II"/>
    <property type="match status" value="2"/>
</dbReference>
<evidence type="ECO:0000313" key="4">
    <source>
        <dbReference type="EMBL" id="HIY96534.1"/>
    </source>
</evidence>
<dbReference type="PROSITE" id="PS51257">
    <property type="entry name" value="PROKAR_LIPOPROTEIN"/>
    <property type="match status" value="1"/>
</dbReference>
<comment type="caution">
    <text evidence="4">The sequence shown here is derived from an EMBL/GenBank/DDBJ whole genome shotgun (WGS) entry which is preliminary data.</text>
</comment>
<dbReference type="InterPro" id="IPR001638">
    <property type="entry name" value="Solute-binding_3/MltF_N"/>
</dbReference>
<dbReference type="AlphaFoldDB" id="A0A9D1ZYW9"/>
<dbReference type="SMART" id="SM00062">
    <property type="entry name" value="PBPb"/>
    <property type="match status" value="1"/>
</dbReference>
<feature type="chain" id="PRO_5038780649" evidence="2">
    <location>
        <begin position="23"/>
        <end position="336"/>
    </location>
</feature>